<evidence type="ECO:0000256" key="4">
    <source>
        <dbReference type="ARBA" id="ARBA00022490"/>
    </source>
</evidence>
<organism evidence="8 9">
    <name type="scientific">Dimargaris verticillata</name>
    <dbReference type="NCBI Taxonomy" id="2761393"/>
    <lineage>
        <taxon>Eukaryota</taxon>
        <taxon>Fungi</taxon>
        <taxon>Fungi incertae sedis</taxon>
        <taxon>Zoopagomycota</taxon>
        <taxon>Kickxellomycotina</taxon>
        <taxon>Dimargaritomycetes</taxon>
        <taxon>Dimargaritales</taxon>
        <taxon>Dimargaritaceae</taxon>
        <taxon>Dimargaris</taxon>
    </lineage>
</organism>
<dbReference type="InterPro" id="IPR000717">
    <property type="entry name" value="PCI_dom"/>
</dbReference>
<dbReference type="PANTHER" id="PTHR14145">
    <property type="entry name" value="26S PROTESOME SUBUNIT 6"/>
    <property type="match status" value="1"/>
</dbReference>
<protein>
    <submittedName>
        <fullName evidence="8">Cop9 signalosome complex subunit</fullName>
    </submittedName>
</protein>
<comment type="subcellular location">
    <subcellularLocation>
        <location evidence="2">Cytoplasm</location>
    </subcellularLocation>
    <subcellularLocation>
        <location evidence="1">Nucleus</location>
    </subcellularLocation>
</comment>
<evidence type="ECO:0000256" key="1">
    <source>
        <dbReference type="ARBA" id="ARBA00004123"/>
    </source>
</evidence>
<comment type="caution">
    <text evidence="8">The sequence shown here is derived from an EMBL/GenBank/DDBJ whole genome shotgun (WGS) entry which is preliminary data.</text>
</comment>
<evidence type="ECO:0000256" key="6">
    <source>
        <dbReference type="ARBA" id="ARBA00023242"/>
    </source>
</evidence>
<evidence type="ECO:0000313" key="8">
    <source>
        <dbReference type="EMBL" id="KAJ1971218.1"/>
    </source>
</evidence>
<feature type="domain" description="PCI" evidence="7">
    <location>
        <begin position="224"/>
        <end position="397"/>
    </location>
</feature>
<dbReference type="GO" id="GO:0005737">
    <property type="term" value="C:cytoplasm"/>
    <property type="evidence" value="ECO:0007669"/>
    <property type="project" value="UniProtKB-SubCell"/>
</dbReference>
<dbReference type="Pfam" id="PF10602">
    <property type="entry name" value="RPN7"/>
    <property type="match status" value="1"/>
</dbReference>
<dbReference type="Proteomes" id="UP001151582">
    <property type="component" value="Unassembled WGS sequence"/>
</dbReference>
<dbReference type="Gene3D" id="1.25.40.570">
    <property type="match status" value="1"/>
</dbReference>
<dbReference type="AlphaFoldDB" id="A0A9W8B1N3"/>
<dbReference type="OrthoDB" id="422427at2759"/>
<evidence type="ECO:0000313" key="9">
    <source>
        <dbReference type="Proteomes" id="UP001151582"/>
    </source>
</evidence>
<evidence type="ECO:0000256" key="5">
    <source>
        <dbReference type="ARBA" id="ARBA00022790"/>
    </source>
</evidence>
<evidence type="ECO:0000256" key="2">
    <source>
        <dbReference type="ARBA" id="ARBA00004496"/>
    </source>
</evidence>
<dbReference type="GO" id="GO:0008180">
    <property type="term" value="C:COP9 signalosome"/>
    <property type="evidence" value="ECO:0007669"/>
    <property type="project" value="UniProtKB-KW"/>
</dbReference>
<evidence type="ECO:0000259" key="7">
    <source>
        <dbReference type="PROSITE" id="PS50250"/>
    </source>
</evidence>
<dbReference type="InterPro" id="IPR019585">
    <property type="entry name" value="Rpn7/CSN1"/>
</dbReference>
<keyword evidence="9" id="KW-1185">Reference proteome</keyword>
<dbReference type="EMBL" id="JANBQB010001458">
    <property type="protein sequence ID" value="KAJ1971218.1"/>
    <property type="molecule type" value="Genomic_DNA"/>
</dbReference>
<comment type="similarity">
    <text evidence="3">Belongs to the CSN1 family.</text>
</comment>
<dbReference type="PANTHER" id="PTHR14145:SF2">
    <property type="entry name" value="COP9 SIGNALOSOME COMPLEX SUBUNIT 1"/>
    <property type="match status" value="1"/>
</dbReference>
<evidence type="ECO:0000256" key="3">
    <source>
        <dbReference type="ARBA" id="ARBA00008793"/>
    </source>
</evidence>
<dbReference type="SUPFAM" id="SSF48452">
    <property type="entry name" value="TPR-like"/>
    <property type="match status" value="1"/>
</dbReference>
<reference evidence="8" key="1">
    <citation type="submission" date="2022-07" db="EMBL/GenBank/DDBJ databases">
        <title>Phylogenomic reconstructions and comparative analyses of Kickxellomycotina fungi.</title>
        <authorList>
            <person name="Reynolds N.K."/>
            <person name="Stajich J.E."/>
            <person name="Barry K."/>
            <person name="Grigoriev I.V."/>
            <person name="Crous P."/>
            <person name="Smith M.E."/>
        </authorList>
    </citation>
    <scope>NUCLEOTIDE SEQUENCE</scope>
    <source>
        <strain evidence="8">RSA 567</strain>
    </source>
</reference>
<keyword evidence="5" id="KW-0736">Signalosome</keyword>
<accession>A0A9W8B1N3</accession>
<dbReference type="Pfam" id="PF01399">
    <property type="entry name" value="PCI"/>
    <property type="match status" value="1"/>
</dbReference>
<dbReference type="SUPFAM" id="SSF46785">
    <property type="entry name" value="Winged helix' DNA-binding domain"/>
    <property type="match status" value="1"/>
</dbReference>
<gene>
    <name evidence="8" type="primary">GPS1</name>
    <name evidence="8" type="ORF">H4R34_005812</name>
</gene>
<proteinExistence type="inferred from homology"/>
<sequence>MVDTPLHKKLKMANLDLPAQTGQDAGVDTYAQSYAGPMRLARLLFIINEHPELRGSAFQSLVHELHQNTINVALYTQVYELLADSYANDAWAASIPSMDCSWLEQTQQRNRDTLERLESELKGHRNHLLKDSVRLGYLELGEFYLQTGDTNAATKCYLRAREYCAHPTQYMDLFVRLMTLGLLTKQWPLVTTYLQRLSTYTFKTKPTPALQEQVLCIQALLHIRQGNYAEAVDHLTQLPRDPDQFSPQILSTRDVATLAVLCALADQPRSYIQNILRYNHRFKLYLETSTLAKHLIAAFHRSQFNQARAYLDTIVRTLAQDMFLAETASSMQEKIHTAMLLAYMRPYSVIDMRQMAMAFEIPSDKLEQHVFDLLSANRLTAQIDGQTKVIYCHSIKTNCPATKEMALIQLGAQVTEQTELLATQVHLQENDIVVQH</sequence>
<dbReference type="InterPro" id="IPR011990">
    <property type="entry name" value="TPR-like_helical_dom_sf"/>
</dbReference>
<dbReference type="InterPro" id="IPR036390">
    <property type="entry name" value="WH_DNA-bd_sf"/>
</dbReference>
<keyword evidence="4" id="KW-0963">Cytoplasm</keyword>
<dbReference type="InterPro" id="IPR045135">
    <property type="entry name" value="Rpn7_N"/>
</dbReference>
<keyword evidence="6" id="KW-0539">Nucleus</keyword>
<dbReference type="PROSITE" id="PS50250">
    <property type="entry name" value="PCI"/>
    <property type="match status" value="1"/>
</dbReference>
<name>A0A9W8B1N3_9FUNG</name>